<keyword evidence="3" id="KW-1185">Reference proteome</keyword>
<feature type="region of interest" description="Disordered" evidence="1">
    <location>
        <begin position="13"/>
        <end position="36"/>
    </location>
</feature>
<organism evidence="2 3">
    <name type="scientific">Streptomyces spectabilis</name>
    <dbReference type="NCBI Taxonomy" id="68270"/>
    <lineage>
        <taxon>Bacteria</taxon>
        <taxon>Bacillati</taxon>
        <taxon>Actinomycetota</taxon>
        <taxon>Actinomycetes</taxon>
        <taxon>Kitasatosporales</taxon>
        <taxon>Streptomycetaceae</taxon>
        <taxon>Streptomyces</taxon>
    </lineage>
</organism>
<dbReference type="AlphaFoldDB" id="A0A7W8AQE3"/>
<protein>
    <submittedName>
        <fullName evidence="2">Uncharacterized protein</fullName>
    </submittedName>
</protein>
<gene>
    <name evidence="2" type="ORF">FHS40_000473</name>
</gene>
<accession>A0A7W8AQE3</accession>
<name>A0A7W8AQE3_STRST</name>
<evidence type="ECO:0000256" key="1">
    <source>
        <dbReference type="SAM" id="MobiDB-lite"/>
    </source>
</evidence>
<dbReference type="Proteomes" id="UP000549009">
    <property type="component" value="Unassembled WGS sequence"/>
</dbReference>
<reference evidence="2 3" key="1">
    <citation type="submission" date="2020-08" db="EMBL/GenBank/DDBJ databases">
        <title>Genomic Encyclopedia of Type Strains, Phase III (KMG-III): the genomes of soil and plant-associated and newly described type strains.</title>
        <authorList>
            <person name="Whitman W."/>
        </authorList>
    </citation>
    <scope>NUCLEOTIDE SEQUENCE [LARGE SCALE GENOMIC DNA]</scope>
    <source>
        <strain evidence="2 3">CECT 3146</strain>
    </source>
</reference>
<evidence type="ECO:0000313" key="2">
    <source>
        <dbReference type="EMBL" id="MBB5101420.1"/>
    </source>
</evidence>
<evidence type="ECO:0000313" key="3">
    <source>
        <dbReference type="Proteomes" id="UP000549009"/>
    </source>
</evidence>
<comment type="caution">
    <text evidence="2">The sequence shown here is derived from an EMBL/GenBank/DDBJ whole genome shotgun (WGS) entry which is preliminary data.</text>
</comment>
<dbReference type="EMBL" id="JACHJD010000001">
    <property type="protein sequence ID" value="MBB5101420.1"/>
    <property type="molecule type" value="Genomic_DNA"/>
</dbReference>
<proteinExistence type="predicted"/>
<sequence length="36" mass="3830">MRAELAEALAITEDAEHPFAPLRADPLQQATPASTP</sequence>